<dbReference type="EMBL" id="JAAOMA010000059">
    <property type="protein sequence ID" value="NHR08374.1"/>
    <property type="molecule type" value="Genomic_DNA"/>
</dbReference>
<sequence length="84" mass="9736">MKTAFLLMAQYERPVLKLDDICEEYFGLSPAEARRRANLNTLPVPTMRLAESQKAPVMVHIDDLAQFIDKQRQSAKESWERSQL</sequence>
<organism evidence="1 2">
    <name type="scientific">Chromobacterium fluminis</name>
    <dbReference type="NCBI Taxonomy" id="3044269"/>
    <lineage>
        <taxon>Bacteria</taxon>
        <taxon>Pseudomonadati</taxon>
        <taxon>Pseudomonadota</taxon>
        <taxon>Betaproteobacteria</taxon>
        <taxon>Neisseriales</taxon>
        <taxon>Chromobacteriaceae</taxon>
        <taxon>Chromobacterium</taxon>
    </lineage>
</organism>
<protein>
    <submittedName>
        <fullName evidence="1">Pyocin activator protein PrtN</fullName>
    </submittedName>
</protein>
<evidence type="ECO:0000313" key="2">
    <source>
        <dbReference type="Proteomes" id="UP001515641"/>
    </source>
</evidence>
<proteinExistence type="predicted"/>
<dbReference type="InterPro" id="IPR020518">
    <property type="entry name" value="Tscrpt_reg_PrtN"/>
</dbReference>
<reference evidence="1 2" key="1">
    <citation type="submission" date="2020-03" db="EMBL/GenBank/DDBJ databases">
        <title>Draft genome sequence of environmentally isolated cultures.</title>
        <authorList>
            <person name="Wilson H.S."/>
            <person name="De Leon M.E."/>
        </authorList>
    </citation>
    <scope>NUCLEOTIDE SEQUENCE [LARGE SCALE GENOMIC DNA]</scope>
    <source>
        <strain evidence="1 2">HSC-31F16</strain>
    </source>
</reference>
<dbReference type="Proteomes" id="UP001515641">
    <property type="component" value="Unassembled WGS sequence"/>
</dbReference>
<dbReference type="Pfam" id="PF11112">
    <property type="entry name" value="PyocinActivator"/>
    <property type="match status" value="1"/>
</dbReference>
<evidence type="ECO:0000313" key="1">
    <source>
        <dbReference type="EMBL" id="NHR08374.1"/>
    </source>
</evidence>
<accession>A0ABX0L9T5</accession>
<gene>
    <name evidence="1" type="ORF">HA052_24590</name>
</gene>
<comment type="caution">
    <text evidence="1">The sequence shown here is derived from an EMBL/GenBank/DDBJ whole genome shotgun (WGS) entry which is preliminary data.</text>
</comment>
<keyword evidence="2" id="KW-1185">Reference proteome</keyword>
<dbReference type="RefSeq" id="WP_166454037.1">
    <property type="nucleotide sequence ID" value="NZ_JAAOMA010000059.1"/>
</dbReference>
<name>A0ABX0L9T5_9NEIS</name>